<evidence type="ECO:0000259" key="12">
    <source>
        <dbReference type="Pfam" id="PF07732"/>
    </source>
</evidence>
<dbReference type="PANTHER" id="PTHR11709">
    <property type="entry name" value="MULTI-COPPER OXIDASE"/>
    <property type="match status" value="1"/>
</dbReference>
<dbReference type="Gene3D" id="2.60.40.420">
    <property type="entry name" value="Cupredoxins - blue copper proteins"/>
    <property type="match status" value="3"/>
</dbReference>
<comment type="caution">
    <text evidence="13">The sequence shown here is derived from an EMBL/GenBank/DDBJ whole genome shotgun (WGS) entry which is preliminary data.</text>
</comment>
<keyword evidence="6" id="KW-0186">Copper</keyword>
<dbReference type="CDD" id="cd13898">
    <property type="entry name" value="CuRO_3_Abr2_like"/>
    <property type="match status" value="1"/>
</dbReference>
<evidence type="ECO:0000256" key="6">
    <source>
        <dbReference type="ARBA" id="ARBA00023008"/>
    </source>
</evidence>
<dbReference type="Proteomes" id="UP001172102">
    <property type="component" value="Unassembled WGS sequence"/>
</dbReference>
<dbReference type="InterPro" id="IPR011706">
    <property type="entry name" value="Cu-oxidase_C"/>
</dbReference>
<evidence type="ECO:0000256" key="4">
    <source>
        <dbReference type="ARBA" id="ARBA00022737"/>
    </source>
</evidence>
<evidence type="ECO:0000256" key="7">
    <source>
        <dbReference type="ARBA" id="ARBA00023180"/>
    </source>
</evidence>
<evidence type="ECO:0000256" key="3">
    <source>
        <dbReference type="ARBA" id="ARBA00022729"/>
    </source>
</evidence>
<feature type="signal peptide" evidence="9">
    <location>
        <begin position="1"/>
        <end position="25"/>
    </location>
</feature>
<evidence type="ECO:0000256" key="9">
    <source>
        <dbReference type="SAM" id="SignalP"/>
    </source>
</evidence>
<feature type="region of interest" description="Disordered" evidence="8">
    <location>
        <begin position="379"/>
        <end position="398"/>
    </location>
</feature>
<feature type="domain" description="Plastocyanin-like" evidence="11">
    <location>
        <begin position="472"/>
        <end position="594"/>
    </location>
</feature>
<reference evidence="13" key="1">
    <citation type="submission" date="2023-06" db="EMBL/GenBank/DDBJ databases">
        <title>Genome-scale phylogeny and comparative genomics of the fungal order Sordariales.</title>
        <authorList>
            <consortium name="Lawrence Berkeley National Laboratory"/>
            <person name="Hensen N."/>
            <person name="Bonometti L."/>
            <person name="Westerberg I."/>
            <person name="Brannstrom I.O."/>
            <person name="Guillou S."/>
            <person name="Cros-Aarteil S."/>
            <person name="Calhoun S."/>
            <person name="Haridas S."/>
            <person name="Kuo A."/>
            <person name="Mondo S."/>
            <person name="Pangilinan J."/>
            <person name="Riley R."/>
            <person name="Labutti K."/>
            <person name="Andreopoulos B."/>
            <person name="Lipzen A."/>
            <person name="Chen C."/>
            <person name="Yanf M."/>
            <person name="Daum C."/>
            <person name="Ng V."/>
            <person name="Clum A."/>
            <person name="Steindorff A."/>
            <person name="Ohm R."/>
            <person name="Martin F."/>
            <person name="Silar P."/>
            <person name="Natvig D."/>
            <person name="Lalanne C."/>
            <person name="Gautier V."/>
            <person name="Ament-Velasquez S.L."/>
            <person name="Kruys A."/>
            <person name="Hutchinson M.I."/>
            <person name="Powell A.J."/>
            <person name="Barry K."/>
            <person name="Miller A.N."/>
            <person name="Grigoriev I.V."/>
            <person name="Debuchy R."/>
            <person name="Gladieux P."/>
            <person name="Thoren M.H."/>
            <person name="Johannesson H."/>
        </authorList>
    </citation>
    <scope>NUCLEOTIDE SEQUENCE</scope>
    <source>
        <strain evidence="13">SMH4607-1</strain>
    </source>
</reference>
<feature type="domain" description="Plastocyanin-like" evidence="12">
    <location>
        <begin position="37"/>
        <end position="151"/>
    </location>
</feature>
<comment type="similarity">
    <text evidence="1">Belongs to the multicopper oxidase family.</text>
</comment>
<sequence>MAGFLRGNWPSLLVAVTTLLSSSAAKEVEPRRFELNITWEQNAPNGRAREMILVNGQFPGPTLEIFQGDEVEVVVHNKMPFNTTVHFHGIEQHLTPWSDGTPGLSQRQIQPDRSFIYRWTATQYGSYWYHAHQKGQLDDGLYGPIIIYPSEDIAAPFDLISSDPKTLHDIEKAARNPTPLILSDFRHTPSYEVEPLQRESNVEFTCYDSILFNGKGSVDCWSPEKIASLLSTQQKGFLKNANLTGFTPKGCLPGGAVATVLSPTVPIDVSVIPSEIFDVCVPSTGPQEVITAHESQKWLALDLIGAFGIFTVSFSIDSHPLYIYAVDGEYITPQRVDAVSITNGDRFSVLIPLTTPGSFAIRAASVSAAQLKSATASLTVQGGPGSTNSTAPPTVPSILDNGLPASPNVTKFFSQPKQKQFHPPELVQQTSDQIFKLNMRISGTSFGWALNSSLLPISTLDWAADPVVLFSPKPYAADNVTIYTFNDTWVDLVFITGTFPMPPHPIHKHGNKMWLIGSGTGPFPWATVDEAVQAVPEKFNLVDPPRRDGFVTLAAQTEPTWTVMRYHVTNPGAWLLHCHIQGHLAGGMSLVIQDGVDRWPVVPDEYLEYS</sequence>
<evidence type="ECO:0000313" key="14">
    <source>
        <dbReference type="Proteomes" id="UP001172102"/>
    </source>
</evidence>
<dbReference type="FunFam" id="2.60.40.420:FF:000036">
    <property type="entry name" value="L-ascorbate oxidase"/>
    <property type="match status" value="1"/>
</dbReference>
<feature type="compositionally biased region" description="Polar residues" evidence="8">
    <location>
        <begin position="379"/>
        <end position="392"/>
    </location>
</feature>
<evidence type="ECO:0000256" key="8">
    <source>
        <dbReference type="SAM" id="MobiDB-lite"/>
    </source>
</evidence>
<evidence type="ECO:0000256" key="5">
    <source>
        <dbReference type="ARBA" id="ARBA00023002"/>
    </source>
</evidence>
<protein>
    <submittedName>
        <fullName evidence="13">Multicopper oxidase-domain-containing protein</fullName>
    </submittedName>
</protein>
<dbReference type="InterPro" id="IPR001117">
    <property type="entry name" value="Cu-oxidase_2nd"/>
</dbReference>
<accession>A0AA40DX57</accession>
<dbReference type="InterPro" id="IPR033138">
    <property type="entry name" value="Cu_oxidase_CS"/>
</dbReference>
<dbReference type="SUPFAM" id="SSF49503">
    <property type="entry name" value="Cupredoxins"/>
    <property type="match status" value="3"/>
</dbReference>
<dbReference type="GO" id="GO:0016491">
    <property type="term" value="F:oxidoreductase activity"/>
    <property type="evidence" value="ECO:0007669"/>
    <property type="project" value="UniProtKB-KW"/>
</dbReference>
<dbReference type="InterPro" id="IPR011707">
    <property type="entry name" value="Cu-oxidase-like_N"/>
</dbReference>
<dbReference type="PROSITE" id="PS00079">
    <property type="entry name" value="MULTICOPPER_OXIDASE1"/>
    <property type="match status" value="1"/>
</dbReference>
<dbReference type="InterPro" id="IPR045087">
    <property type="entry name" value="Cu-oxidase_fam"/>
</dbReference>
<dbReference type="CDD" id="cd13876">
    <property type="entry name" value="CuRO_2_Abr2_like"/>
    <property type="match status" value="1"/>
</dbReference>
<dbReference type="EMBL" id="JAUKUA010000004">
    <property type="protein sequence ID" value="KAK0716316.1"/>
    <property type="molecule type" value="Genomic_DNA"/>
</dbReference>
<dbReference type="CDD" id="cd13850">
    <property type="entry name" value="CuRO_1_Abr2_like"/>
    <property type="match status" value="1"/>
</dbReference>
<name>A0AA40DX57_9PEZI</name>
<dbReference type="Pfam" id="PF00394">
    <property type="entry name" value="Cu-oxidase"/>
    <property type="match status" value="1"/>
</dbReference>
<dbReference type="GO" id="GO:0005507">
    <property type="term" value="F:copper ion binding"/>
    <property type="evidence" value="ECO:0007669"/>
    <property type="project" value="InterPro"/>
</dbReference>
<organism evidence="13 14">
    <name type="scientific">Lasiosphaeris hirsuta</name>
    <dbReference type="NCBI Taxonomy" id="260670"/>
    <lineage>
        <taxon>Eukaryota</taxon>
        <taxon>Fungi</taxon>
        <taxon>Dikarya</taxon>
        <taxon>Ascomycota</taxon>
        <taxon>Pezizomycotina</taxon>
        <taxon>Sordariomycetes</taxon>
        <taxon>Sordariomycetidae</taxon>
        <taxon>Sordariales</taxon>
        <taxon>Lasiosphaeriaceae</taxon>
        <taxon>Lasiosphaeris</taxon>
    </lineage>
</organism>
<feature type="domain" description="Plastocyanin-like" evidence="10">
    <location>
        <begin position="178"/>
        <end position="376"/>
    </location>
</feature>
<evidence type="ECO:0000313" key="13">
    <source>
        <dbReference type="EMBL" id="KAK0716316.1"/>
    </source>
</evidence>
<evidence type="ECO:0000259" key="10">
    <source>
        <dbReference type="Pfam" id="PF00394"/>
    </source>
</evidence>
<proteinExistence type="inferred from homology"/>
<gene>
    <name evidence="13" type="ORF">B0H67DRAFT_582845</name>
</gene>
<dbReference type="Pfam" id="PF07731">
    <property type="entry name" value="Cu-oxidase_2"/>
    <property type="match status" value="1"/>
</dbReference>
<dbReference type="InterPro" id="IPR008972">
    <property type="entry name" value="Cupredoxin"/>
</dbReference>
<evidence type="ECO:0000259" key="11">
    <source>
        <dbReference type="Pfam" id="PF07731"/>
    </source>
</evidence>
<feature type="chain" id="PRO_5041224034" evidence="9">
    <location>
        <begin position="26"/>
        <end position="610"/>
    </location>
</feature>
<evidence type="ECO:0000256" key="2">
    <source>
        <dbReference type="ARBA" id="ARBA00022723"/>
    </source>
</evidence>
<dbReference type="AlphaFoldDB" id="A0AA40DX57"/>
<keyword evidence="14" id="KW-1185">Reference proteome</keyword>
<keyword evidence="2" id="KW-0479">Metal-binding</keyword>
<keyword evidence="3 9" id="KW-0732">Signal</keyword>
<keyword evidence="5" id="KW-0560">Oxidoreductase</keyword>
<dbReference type="PANTHER" id="PTHR11709:SF488">
    <property type="entry name" value="LACCASE-RELATED"/>
    <property type="match status" value="1"/>
</dbReference>
<dbReference type="PROSITE" id="PS00080">
    <property type="entry name" value="MULTICOPPER_OXIDASE2"/>
    <property type="match status" value="1"/>
</dbReference>
<evidence type="ECO:0000256" key="1">
    <source>
        <dbReference type="ARBA" id="ARBA00010609"/>
    </source>
</evidence>
<dbReference type="Pfam" id="PF07732">
    <property type="entry name" value="Cu-oxidase_3"/>
    <property type="match status" value="1"/>
</dbReference>
<dbReference type="InterPro" id="IPR002355">
    <property type="entry name" value="Cu_oxidase_Cu_BS"/>
</dbReference>
<keyword evidence="4" id="KW-0677">Repeat</keyword>
<keyword evidence="7" id="KW-0325">Glycoprotein</keyword>